<reference evidence="11 12" key="1">
    <citation type="submission" date="2024-01" db="EMBL/GenBank/DDBJ databases">
        <title>Comparative genomics of Cryptococcus and Kwoniella reveals pathogenesis evolution and contrasting modes of karyotype evolution via chromosome fusion or intercentromeric recombination.</title>
        <authorList>
            <person name="Coelho M.A."/>
            <person name="David-Palma M."/>
            <person name="Shea T."/>
            <person name="Bowers K."/>
            <person name="McGinley-Smith S."/>
            <person name="Mohammad A.W."/>
            <person name="Gnirke A."/>
            <person name="Yurkov A.M."/>
            <person name="Nowrousian M."/>
            <person name="Sun S."/>
            <person name="Cuomo C.A."/>
            <person name="Heitman J."/>
        </authorList>
    </citation>
    <scope>NUCLEOTIDE SEQUENCE [LARGE SCALE GENOMIC DNA]</scope>
    <source>
        <strain evidence="11">CBS 11374</strain>
    </source>
</reference>
<feature type="transmembrane region" description="Helical" evidence="8">
    <location>
        <begin position="142"/>
        <end position="164"/>
    </location>
</feature>
<keyword evidence="9" id="KW-0732">Signal</keyword>
<evidence type="ECO:0000313" key="11">
    <source>
        <dbReference type="EMBL" id="WRT67532.1"/>
    </source>
</evidence>
<dbReference type="EMBL" id="CP141886">
    <property type="protein sequence ID" value="WRT67532.1"/>
    <property type="molecule type" value="Genomic_DNA"/>
</dbReference>
<keyword evidence="3" id="KW-0813">Transport</keyword>
<feature type="transmembrane region" description="Helical" evidence="8">
    <location>
        <begin position="301"/>
        <end position="321"/>
    </location>
</feature>
<organism evidence="11 12">
    <name type="scientific">Kwoniella shivajii</name>
    <dbReference type="NCBI Taxonomy" id="564305"/>
    <lineage>
        <taxon>Eukaryota</taxon>
        <taxon>Fungi</taxon>
        <taxon>Dikarya</taxon>
        <taxon>Basidiomycota</taxon>
        <taxon>Agaricomycotina</taxon>
        <taxon>Tremellomycetes</taxon>
        <taxon>Tremellales</taxon>
        <taxon>Cryptococcaceae</taxon>
        <taxon>Kwoniella</taxon>
    </lineage>
</organism>
<dbReference type="PROSITE" id="PS50850">
    <property type="entry name" value="MFS"/>
    <property type="match status" value="1"/>
</dbReference>
<comment type="catalytic activity">
    <reaction evidence="7">
        <text>myo-inositol(out) + H(+)(out) = myo-inositol(in) + H(+)(in)</text>
        <dbReference type="Rhea" id="RHEA:60364"/>
        <dbReference type="ChEBI" id="CHEBI:15378"/>
        <dbReference type="ChEBI" id="CHEBI:17268"/>
    </reaction>
</comment>
<dbReference type="Proteomes" id="UP001329825">
    <property type="component" value="Chromosome 6"/>
</dbReference>
<proteinExistence type="inferred from homology"/>
<evidence type="ECO:0000256" key="8">
    <source>
        <dbReference type="SAM" id="Phobius"/>
    </source>
</evidence>
<dbReference type="SUPFAM" id="SSF103473">
    <property type="entry name" value="MFS general substrate transporter"/>
    <property type="match status" value="1"/>
</dbReference>
<feature type="transmembrane region" description="Helical" evidence="8">
    <location>
        <begin position="359"/>
        <end position="383"/>
    </location>
</feature>
<comment type="subcellular location">
    <subcellularLocation>
        <location evidence="1">Membrane</location>
        <topology evidence="1">Multi-pass membrane protein</topology>
    </subcellularLocation>
</comment>
<dbReference type="InterPro" id="IPR003663">
    <property type="entry name" value="Sugar/inositol_transpt"/>
</dbReference>
<gene>
    <name evidence="11" type="ORF">IL334_004504</name>
</gene>
<feature type="transmembrane region" description="Helical" evidence="8">
    <location>
        <begin position="176"/>
        <end position="195"/>
    </location>
</feature>
<dbReference type="InterPro" id="IPR005828">
    <property type="entry name" value="MFS_sugar_transport-like"/>
</dbReference>
<keyword evidence="12" id="KW-1185">Reference proteome</keyword>
<evidence type="ECO:0000256" key="9">
    <source>
        <dbReference type="SAM" id="SignalP"/>
    </source>
</evidence>
<sequence length="508" mass="55261">MMFTVVVPVFLAMGFSQSFFGGVVSYPSFYDLFPKVNTSTTKGDIKEHNSLIQGTVNACLNLGAVAGCLSCMYVGNKLGRRKTTVLGNIIAVVGTILHATAFSFAQLIVSRLILGYGIGMASSTVPAWQTETSRTHKRGHHVIADGITIGFGIALASWATFGFSHVTGTSSWQWRVPAITPGIMCVIAGFAATLFPESPRWLALTGDYAKSRDVLAVVYDEEIDSVHVAQVLENIQHANEEAAEGASFFSIFKMGKEKVLYRLLLACSVQWYSQMAGSGLITYYSNQLFANIGLDSQTSKIMAACVLTFKAACAFIPFATIELAGRRKLFLISGAGMAVCMFALAASASQVPKTVHAGYAGIVFAFLYVFFYPIGFLGVNWLFCQEIITTRYRAPVAGVSTAVHWLTSFAVSLTTPLGFTSLGWKYYLIWGASATSILFVVYFFYPETTDMSVEEIDQIFIDSTGVFATPRLATQRRKAAIARRANSTGVVEHFGSDHKVEIEEREVA</sequence>
<feature type="transmembrane region" description="Helical" evidence="8">
    <location>
        <begin position="51"/>
        <end position="73"/>
    </location>
</feature>
<evidence type="ECO:0000256" key="4">
    <source>
        <dbReference type="ARBA" id="ARBA00022692"/>
    </source>
</evidence>
<dbReference type="Pfam" id="PF00083">
    <property type="entry name" value="Sugar_tr"/>
    <property type="match status" value="1"/>
</dbReference>
<dbReference type="Gene3D" id="1.20.1250.20">
    <property type="entry name" value="MFS general substrate transporter like domains"/>
    <property type="match status" value="1"/>
</dbReference>
<evidence type="ECO:0000256" key="5">
    <source>
        <dbReference type="ARBA" id="ARBA00022989"/>
    </source>
</evidence>
<dbReference type="InterPro" id="IPR036259">
    <property type="entry name" value="MFS_trans_sf"/>
</dbReference>
<evidence type="ECO:0000256" key="6">
    <source>
        <dbReference type="ARBA" id="ARBA00023136"/>
    </source>
</evidence>
<keyword evidence="6 8" id="KW-0472">Membrane</keyword>
<dbReference type="RefSeq" id="XP_062792272.1">
    <property type="nucleotide sequence ID" value="XM_062936221.1"/>
</dbReference>
<evidence type="ECO:0000256" key="7">
    <source>
        <dbReference type="ARBA" id="ARBA00049119"/>
    </source>
</evidence>
<evidence type="ECO:0000259" key="10">
    <source>
        <dbReference type="PROSITE" id="PS50850"/>
    </source>
</evidence>
<feature type="domain" description="Major facilitator superfamily (MFS) profile" evidence="10">
    <location>
        <begin position="2"/>
        <end position="449"/>
    </location>
</feature>
<feature type="transmembrane region" description="Helical" evidence="8">
    <location>
        <begin position="259"/>
        <end position="281"/>
    </location>
</feature>
<feature type="transmembrane region" description="Helical" evidence="8">
    <location>
        <begin position="426"/>
        <end position="445"/>
    </location>
</feature>
<keyword evidence="5 8" id="KW-1133">Transmembrane helix</keyword>
<name>A0ABZ1D1R8_9TREE</name>
<accession>A0ABZ1D1R8</accession>
<feature type="transmembrane region" description="Helical" evidence="8">
    <location>
        <begin position="328"/>
        <end position="347"/>
    </location>
</feature>
<evidence type="ECO:0000256" key="1">
    <source>
        <dbReference type="ARBA" id="ARBA00004141"/>
    </source>
</evidence>
<evidence type="ECO:0000256" key="3">
    <source>
        <dbReference type="ARBA" id="ARBA00022448"/>
    </source>
</evidence>
<dbReference type="PANTHER" id="PTHR48022:SF45">
    <property type="entry name" value="MAJOR FACILITATOR SUPERFAMILY (MFS) PROFILE DOMAIN-CONTAINING PROTEIN-RELATED"/>
    <property type="match status" value="1"/>
</dbReference>
<dbReference type="PANTHER" id="PTHR48022">
    <property type="entry name" value="PLASTIDIC GLUCOSE TRANSPORTER 4"/>
    <property type="match status" value="1"/>
</dbReference>
<evidence type="ECO:0000256" key="2">
    <source>
        <dbReference type="ARBA" id="ARBA00010992"/>
    </source>
</evidence>
<feature type="transmembrane region" description="Helical" evidence="8">
    <location>
        <begin position="85"/>
        <end position="107"/>
    </location>
</feature>
<keyword evidence="4 8" id="KW-0812">Transmembrane</keyword>
<dbReference type="InterPro" id="IPR050360">
    <property type="entry name" value="MFS_Sugar_Transporters"/>
</dbReference>
<feature type="signal peptide" evidence="9">
    <location>
        <begin position="1"/>
        <end position="25"/>
    </location>
</feature>
<dbReference type="PRINTS" id="PR00171">
    <property type="entry name" value="SUGRTRNSPORT"/>
</dbReference>
<dbReference type="GeneID" id="87956635"/>
<dbReference type="InterPro" id="IPR020846">
    <property type="entry name" value="MFS_dom"/>
</dbReference>
<feature type="chain" id="PRO_5045545340" description="Major facilitator superfamily (MFS) profile domain-containing protein" evidence="9">
    <location>
        <begin position="26"/>
        <end position="508"/>
    </location>
</feature>
<comment type="similarity">
    <text evidence="2">Belongs to the major facilitator superfamily. Sugar transporter (TC 2.A.1.1) family.</text>
</comment>
<protein>
    <recommendedName>
        <fullName evidence="10">Major facilitator superfamily (MFS) profile domain-containing protein</fullName>
    </recommendedName>
</protein>
<evidence type="ECO:0000313" key="12">
    <source>
        <dbReference type="Proteomes" id="UP001329825"/>
    </source>
</evidence>
<feature type="transmembrane region" description="Helical" evidence="8">
    <location>
        <begin position="113"/>
        <end position="130"/>
    </location>
</feature>
<feature type="transmembrane region" description="Helical" evidence="8">
    <location>
        <begin position="395"/>
        <end position="414"/>
    </location>
</feature>